<dbReference type="InterPro" id="IPR036890">
    <property type="entry name" value="HATPase_C_sf"/>
</dbReference>
<name>A0A5J4SSE7_9ZZZZ</name>
<accession>A0A5J4SSE7</accession>
<feature type="domain" description="Histidine kinase" evidence="7">
    <location>
        <begin position="856"/>
        <end position="1083"/>
    </location>
</feature>
<dbReference type="InterPro" id="IPR005467">
    <property type="entry name" value="His_kinase_dom"/>
</dbReference>
<evidence type="ECO:0000256" key="4">
    <source>
        <dbReference type="ARBA" id="ARBA00023163"/>
    </source>
</evidence>
<dbReference type="PRINTS" id="PR00344">
    <property type="entry name" value="BCTRLSENSOR"/>
</dbReference>
<dbReference type="CDD" id="cd00082">
    <property type="entry name" value="HisKA"/>
    <property type="match status" value="1"/>
</dbReference>
<dbReference type="InterPro" id="IPR004358">
    <property type="entry name" value="Sig_transdc_His_kin-like_C"/>
</dbReference>
<dbReference type="Pfam" id="PF02518">
    <property type="entry name" value="HATPase_c"/>
    <property type="match status" value="1"/>
</dbReference>
<evidence type="ECO:0000259" key="7">
    <source>
        <dbReference type="PROSITE" id="PS50109"/>
    </source>
</evidence>
<comment type="caution">
    <text evidence="9">The sequence shown here is derived from an EMBL/GenBank/DDBJ whole genome shotgun (WGS) entry which is preliminary data.</text>
</comment>
<dbReference type="SMART" id="SM00448">
    <property type="entry name" value="REC"/>
    <property type="match status" value="1"/>
</dbReference>
<evidence type="ECO:0000256" key="5">
    <source>
        <dbReference type="SAM" id="MobiDB-lite"/>
    </source>
</evidence>
<dbReference type="Gene3D" id="1.10.10.60">
    <property type="entry name" value="Homeodomain-like"/>
    <property type="match status" value="2"/>
</dbReference>
<dbReference type="PROSITE" id="PS50110">
    <property type="entry name" value="RESPONSE_REGULATORY"/>
    <property type="match status" value="1"/>
</dbReference>
<evidence type="ECO:0000256" key="2">
    <source>
        <dbReference type="ARBA" id="ARBA00023015"/>
    </source>
</evidence>
<dbReference type="Gene3D" id="3.40.50.2300">
    <property type="match status" value="1"/>
</dbReference>
<keyword evidence="9" id="KW-0418">Kinase</keyword>
<sequence length="1376" mass="158082">MNLLSILTIYPRYIFIAILIGFSAFFPAQANHISVISVPLSKQLPSNSIQRIFQDSDGFIWLGTLEGLCRYDGYHILTFRSDLKNPHLLTDNEITCLTEDDNNLWIGTRKGVNMLNKKTYRITTFGNAQIQKSDIKSICILSDKTIWIGADNTIYHYNSDLSLQKSYDKLLPASSFVNCLYEDAEGNIWITAWKQGLYQYNKETDSFIEYPPVGKTNNPFKIYQDNKKQLWICTWGDGVYLFNPGKSPNEMYVQQHTYNKERQLPDNIFYSMTQDDKNNYIWAMSFSGIYAFEYTKEGNLRNVDVSSLFKYYNNIFSEIIKDRDGNLWIGTFSEGVLYINFDKPIIRNYDILSIKAQTGIATSITAIYQNGDEIWVNQNRCGLGIFYPKENKIKLYDRLSKSINLSNIGYINDFQTYPGEVWLTHNNLPLIYRVKKEGNRLILNKTIDLSQIIEDPGNPYTMYEDRQNNIWIATRSNLFIKPYNSERIQHINSYFQLPPSGFQLKNISGMTEDAKGEIWISSTSEGIYRISVSEKPGSEKLQIKNYNQENDNLVSNNITSIFADKTGQVWIGTKEGHILAYDITNNHITDLTHYAMRLVGEGILNIIEDDFGNIWISTKKRITIYNPSNNASRDFTETDGAIVNSFLPNSYFKDKSGNLLFGGNRGISVFNSSEKLSAYPTSNKVLITDIKINNKSVLQGSKNHKFDIKSQYLEIDPYDKNIEITFSSLNYIFPSKLRYAYKMEGRDDDWIYTDDERLFAIYNQLSKGVHKFIVKATDENRLWNSEATILKIYKRPAFYETGWAYAVYTISILLVACYIFTVTKKRIQLINKLKIAQIEKDKSEELTQTKLRYFTNISHDFLTPLTIISCLIDDAETIYNEKIKQFGMIRLNISRLRRLLQQVLDFRKIESGNMELKITQGDIAGFIKDLCENHFLTLMMKKNIRFSFVSTPNQIQACFDADKIDKIIFNLLSNAFKYTPENGEVKIELSTFFSPLSTPSPKEKPKARLLKIQINDTGVGIAPEDLHKIFIPFYNNKMKEAGETNGIGLSLTKELVEIHHGTVSVNSIQNTGTTFTLEIPIDKEDYSESEWGIFHLPTPLPHQSSTKERPQLSTLNPPLSTKKSPQFSTILLTEDNEELLILIHEILSKHYHVIPVTNGLEALETIRANEVDIIVSDVMMPGMDGLELCRILKNNIETSHIPVILLTAKNTTADRIDCYNAGADAYISKPFELKVLEARINNFIANKRNRQKQFKSDFEINISKLEYPSLDEQFLNNAIAIIEKHLSVPDFDINTLADKLNMSKSSLYRKIKSMTDLSPRDFIRNIRLKHACMMLKDKSIPISEVAYSVGFSDPKYFTACFKLEFNVTPSEYQKSV</sequence>
<dbReference type="EMBL" id="SNRY01000054">
    <property type="protein sequence ID" value="KAA6349094.1"/>
    <property type="molecule type" value="Genomic_DNA"/>
</dbReference>
<dbReference type="GO" id="GO:0000155">
    <property type="term" value="F:phosphorelay sensor kinase activity"/>
    <property type="evidence" value="ECO:0007669"/>
    <property type="project" value="InterPro"/>
</dbReference>
<keyword evidence="3" id="KW-0238">DNA-binding</keyword>
<dbReference type="InterPro" id="IPR003661">
    <property type="entry name" value="HisK_dim/P_dom"/>
</dbReference>
<keyword evidence="1" id="KW-0597">Phosphoprotein</keyword>
<keyword evidence="4" id="KW-0804">Transcription</keyword>
<evidence type="ECO:0000256" key="3">
    <source>
        <dbReference type="ARBA" id="ARBA00023125"/>
    </source>
</evidence>
<dbReference type="SUPFAM" id="SSF47384">
    <property type="entry name" value="Homodimeric domain of signal transducing histidine kinase"/>
    <property type="match status" value="1"/>
</dbReference>
<dbReference type="SUPFAM" id="SSF63829">
    <property type="entry name" value="Calcium-dependent phosphotriesterase"/>
    <property type="match status" value="2"/>
</dbReference>
<dbReference type="SUPFAM" id="SSF46689">
    <property type="entry name" value="Homeodomain-like"/>
    <property type="match status" value="1"/>
</dbReference>
<reference evidence="9" key="1">
    <citation type="submission" date="2019-03" db="EMBL/GenBank/DDBJ databases">
        <title>Single cell metagenomics reveals metabolic interactions within the superorganism composed of flagellate Streblomastix strix and complex community of Bacteroidetes bacteria on its surface.</title>
        <authorList>
            <person name="Treitli S.C."/>
            <person name="Kolisko M."/>
            <person name="Husnik F."/>
            <person name="Keeling P."/>
            <person name="Hampl V."/>
        </authorList>
    </citation>
    <scope>NUCLEOTIDE SEQUENCE</scope>
    <source>
        <strain evidence="9">STM</strain>
    </source>
</reference>
<organism evidence="9">
    <name type="scientific">termite gut metagenome</name>
    <dbReference type="NCBI Taxonomy" id="433724"/>
    <lineage>
        <taxon>unclassified sequences</taxon>
        <taxon>metagenomes</taxon>
        <taxon>organismal metagenomes</taxon>
    </lineage>
</organism>
<keyword evidence="9" id="KW-0808">Transferase</keyword>
<dbReference type="Pfam" id="PF12833">
    <property type="entry name" value="HTH_18"/>
    <property type="match status" value="1"/>
</dbReference>
<proteinExistence type="predicted"/>
<dbReference type="Gene3D" id="1.10.287.130">
    <property type="match status" value="1"/>
</dbReference>
<dbReference type="SUPFAM" id="SSF55874">
    <property type="entry name" value="ATPase domain of HSP90 chaperone/DNA topoisomerase II/histidine kinase"/>
    <property type="match status" value="1"/>
</dbReference>
<dbReference type="GO" id="GO:0003700">
    <property type="term" value="F:DNA-binding transcription factor activity"/>
    <property type="evidence" value="ECO:0007669"/>
    <property type="project" value="InterPro"/>
</dbReference>
<dbReference type="InterPro" id="IPR018060">
    <property type="entry name" value="HTH_AraC"/>
</dbReference>
<feature type="compositionally biased region" description="Polar residues" evidence="5">
    <location>
        <begin position="1111"/>
        <end position="1120"/>
    </location>
</feature>
<dbReference type="PROSITE" id="PS01124">
    <property type="entry name" value="HTH_ARAC_FAMILY_2"/>
    <property type="match status" value="1"/>
</dbReference>
<dbReference type="InterPro" id="IPR015943">
    <property type="entry name" value="WD40/YVTN_repeat-like_dom_sf"/>
</dbReference>
<dbReference type="FunFam" id="1.10.10.60:FF:000284">
    <property type="entry name" value="Two-component system sensor histidine kinase/response regulator"/>
    <property type="match status" value="1"/>
</dbReference>
<evidence type="ECO:0000313" key="9">
    <source>
        <dbReference type="EMBL" id="KAA6349094.1"/>
    </source>
</evidence>
<evidence type="ECO:0000259" key="8">
    <source>
        <dbReference type="PROSITE" id="PS50110"/>
    </source>
</evidence>
<dbReference type="Gene3D" id="2.60.40.10">
    <property type="entry name" value="Immunoglobulins"/>
    <property type="match status" value="1"/>
</dbReference>
<dbReference type="EC" id="2.7.13.3" evidence="9"/>
<dbReference type="InterPro" id="IPR001789">
    <property type="entry name" value="Sig_transdc_resp-reg_receiver"/>
</dbReference>
<dbReference type="InterPro" id="IPR018062">
    <property type="entry name" value="HTH_AraC-typ_CS"/>
</dbReference>
<dbReference type="InterPro" id="IPR011123">
    <property type="entry name" value="Y_Y_Y"/>
</dbReference>
<gene>
    <name evidence="9" type="ORF">EZS27_003490</name>
</gene>
<dbReference type="SMART" id="SM00388">
    <property type="entry name" value="HisKA"/>
    <property type="match status" value="1"/>
</dbReference>
<dbReference type="PANTHER" id="PTHR43547:SF2">
    <property type="entry name" value="HYBRID SIGNAL TRANSDUCTION HISTIDINE KINASE C"/>
    <property type="match status" value="1"/>
</dbReference>
<dbReference type="InterPro" id="IPR036097">
    <property type="entry name" value="HisK_dim/P_sf"/>
</dbReference>
<dbReference type="PANTHER" id="PTHR43547">
    <property type="entry name" value="TWO-COMPONENT HISTIDINE KINASE"/>
    <property type="match status" value="1"/>
</dbReference>
<dbReference type="Pfam" id="PF07494">
    <property type="entry name" value="Reg_prop"/>
    <property type="match status" value="6"/>
</dbReference>
<feature type="domain" description="Response regulatory" evidence="8">
    <location>
        <begin position="1129"/>
        <end position="1244"/>
    </location>
</feature>
<keyword evidence="2" id="KW-0805">Transcription regulation</keyword>
<dbReference type="InterPro" id="IPR011006">
    <property type="entry name" value="CheY-like_superfamily"/>
</dbReference>
<feature type="region of interest" description="Disordered" evidence="5">
    <location>
        <begin position="1101"/>
        <end position="1120"/>
    </location>
</feature>
<dbReference type="InterPro" id="IPR011110">
    <property type="entry name" value="Reg_prop"/>
</dbReference>
<evidence type="ECO:0000259" key="6">
    <source>
        <dbReference type="PROSITE" id="PS01124"/>
    </source>
</evidence>
<dbReference type="Pfam" id="PF07495">
    <property type="entry name" value="Y_Y_Y"/>
    <property type="match status" value="1"/>
</dbReference>
<dbReference type="InterPro" id="IPR003594">
    <property type="entry name" value="HATPase_dom"/>
</dbReference>
<dbReference type="PROSITE" id="PS00041">
    <property type="entry name" value="HTH_ARAC_FAMILY_1"/>
    <property type="match status" value="1"/>
</dbReference>
<protein>
    <submittedName>
        <fullName evidence="9">Sensor histidine kinase TmoS</fullName>
        <ecNumber evidence="9">2.7.13.3</ecNumber>
    </submittedName>
</protein>
<dbReference type="SMART" id="SM00342">
    <property type="entry name" value="HTH_ARAC"/>
    <property type="match status" value="1"/>
</dbReference>
<dbReference type="SUPFAM" id="SSF52172">
    <property type="entry name" value="CheY-like"/>
    <property type="match status" value="1"/>
</dbReference>
<dbReference type="GO" id="GO:0043565">
    <property type="term" value="F:sequence-specific DNA binding"/>
    <property type="evidence" value="ECO:0007669"/>
    <property type="project" value="InterPro"/>
</dbReference>
<dbReference type="InterPro" id="IPR009057">
    <property type="entry name" value="Homeodomain-like_sf"/>
</dbReference>
<dbReference type="PROSITE" id="PS50109">
    <property type="entry name" value="HIS_KIN"/>
    <property type="match status" value="1"/>
</dbReference>
<dbReference type="Pfam" id="PF00072">
    <property type="entry name" value="Response_reg"/>
    <property type="match status" value="1"/>
</dbReference>
<dbReference type="Gene3D" id="3.30.565.10">
    <property type="entry name" value="Histidine kinase-like ATPase, C-terminal domain"/>
    <property type="match status" value="1"/>
</dbReference>
<evidence type="ECO:0000256" key="1">
    <source>
        <dbReference type="ARBA" id="ARBA00022553"/>
    </source>
</evidence>
<dbReference type="CDD" id="cd17574">
    <property type="entry name" value="REC_OmpR"/>
    <property type="match status" value="1"/>
</dbReference>
<dbReference type="SMART" id="SM00387">
    <property type="entry name" value="HATPase_c"/>
    <property type="match status" value="1"/>
</dbReference>
<feature type="domain" description="HTH araC/xylS-type" evidence="6">
    <location>
        <begin position="1276"/>
        <end position="1375"/>
    </location>
</feature>
<dbReference type="Gene3D" id="2.130.10.10">
    <property type="entry name" value="YVTN repeat-like/Quinoprotein amine dehydrogenase"/>
    <property type="match status" value="2"/>
</dbReference>
<dbReference type="InterPro" id="IPR013783">
    <property type="entry name" value="Ig-like_fold"/>
</dbReference>